<organism evidence="2">
    <name type="scientific">gut metagenome</name>
    <dbReference type="NCBI Taxonomy" id="749906"/>
    <lineage>
        <taxon>unclassified sequences</taxon>
        <taxon>metagenomes</taxon>
        <taxon>organismal metagenomes</taxon>
    </lineage>
</organism>
<comment type="caution">
    <text evidence="2">The sequence shown here is derived from an EMBL/GenBank/DDBJ whole genome shotgun (WGS) entry which is preliminary data.</text>
</comment>
<dbReference type="Pfam" id="PF13488">
    <property type="entry name" value="Gly-zipper_Omp"/>
    <property type="match status" value="1"/>
</dbReference>
<dbReference type="InterPro" id="IPR039567">
    <property type="entry name" value="Gly-zipper"/>
</dbReference>
<accession>J9F741</accession>
<name>J9F741_9ZZZZ</name>
<dbReference type="AlphaFoldDB" id="J9F741"/>
<reference evidence="2" key="1">
    <citation type="journal article" date="2012" name="PLoS ONE">
        <title>Gene sets for utilization of primary and secondary nutrition supplies in the distal gut of endangered iberian lynx.</title>
        <authorList>
            <person name="Alcaide M."/>
            <person name="Messina E."/>
            <person name="Richter M."/>
            <person name="Bargiela R."/>
            <person name="Peplies J."/>
            <person name="Huws S.A."/>
            <person name="Newbold C.J."/>
            <person name="Golyshin P.N."/>
            <person name="Simon M.A."/>
            <person name="Lopez G."/>
            <person name="Yakimov M.M."/>
            <person name="Ferrer M."/>
        </authorList>
    </citation>
    <scope>NUCLEOTIDE SEQUENCE</scope>
</reference>
<evidence type="ECO:0000259" key="1">
    <source>
        <dbReference type="Pfam" id="PF13488"/>
    </source>
</evidence>
<gene>
    <name evidence="2" type="ORF">EVA_21175</name>
</gene>
<protein>
    <recommendedName>
        <fullName evidence="1">Glycine zipper domain-containing protein</fullName>
    </recommendedName>
</protein>
<dbReference type="EMBL" id="AMCI01008661">
    <property type="protein sequence ID" value="EJW90716.1"/>
    <property type="molecule type" value="Genomic_DNA"/>
</dbReference>
<feature type="domain" description="Glycine zipper" evidence="1">
    <location>
        <begin position="36"/>
        <end position="82"/>
    </location>
</feature>
<sequence>MKRISIEILSLALLCSSCRTQMAPQGLNGLATGAAIGNTIGSAMGGLIGDSQGGWHGGYRGSALGSILGTVTGATLGYAITKPRDEKMYPQENSRYIDTPKIPEHTQPIEAPPAYSPLEDLRIENIRWIDRDRDQALHAEESCKISFEIINQGRETAYHILPKVTVVNGQKRIYISPSLQIKEITPQNGIRYTATIRAGKRIKKGEAVFRLSVTNEEGAEFDWVEVALPTER</sequence>
<evidence type="ECO:0000313" key="2">
    <source>
        <dbReference type="EMBL" id="EJW90716.1"/>
    </source>
</evidence>
<proteinExistence type="predicted"/>